<keyword evidence="4" id="KW-1185">Reference proteome</keyword>
<evidence type="ECO:0000256" key="1">
    <source>
        <dbReference type="SAM" id="Phobius"/>
    </source>
</evidence>
<evidence type="ECO:0000313" key="3">
    <source>
        <dbReference type="EMBL" id="QDU66891.1"/>
    </source>
</evidence>
<protein>
    <submittedName>
        <fullName evidence="3">FecR protein</fullName>
    </submittedName>
</protein>
<feature type="transmembrane region" description="Helical" evidence="1">
    <location>
        <begin position="144"/>
        <end position="163"/>
    </location>
</feature>
<dbReference type="Gene3D" id="2.60.120.1440">
    <property type="match status" value="1"/>
</dbReference>
<reference evidence="3 4" key="1">
    <citation type="submission" date="2019-02" db="EMBL/GenBank/DDBJ databases">
        <title>Deep-cultivation of Planctomycetes and their phenomic and genomic characterization uncovers novel biology.</title>
        <authorList>
            <person name="Wiegand S."/>
            <person name="Jogler M."/>
            <person name="Boedeker C."/>
            <person name="Pinto D."/>
            <person name="Vollmers J."/>
            <person name="Rivas-Marin E."/>
            <person name="Kohn T."/>
            <person name="Peeters S.H."/>
            <person name="Heuer A."/>
            <person name="Rast P."/>
            <person name="Oberbeckmann S."/>
            <person name="Bunk B."/>
            <person name="Jeske O."/>
            <person name="Meyerdierks A."/>
            <person name="Storesund J.E."/>
            <person name="Kallscheuer N."/>
            <person name="Luecker S."/>
            <person name="Lage O.M."/>
            <person name="Pohl T."/>
            <person name="Merkel B.J."/>
            <person name="Hornburger P."/>
            <person name="Mueller R.-W."/>
            <person name="Bruemmer F."/>
            <person name="Labrenz M."/>
            <person name="Spormann A.M."/>
            <person name="Op den Camp H."/>
            <person name="Overmann J."/>
            <person name="Amann R."/>
            <person name="Jetten M.S.M."/>
            <person name="Mascher T."/>
            <person name="Medema M.H."/>
            <person name="Devos D.P."/>
            <person name="Kaster A.-K."/>
            <person name="Ovreas L."/>
            <person name="Rohde M."/>
            <person name="Galperin M.Y."/>
            <person name="Jogler C."/>
        </authorList>
    </citation>
    <scope>NUCLEOTIDE SEQUENCE [LARGE SCALE GENOMIC DNA]</scope>
    <source>
        <strain evidence="3 4">Pla133</strain>
    </source>
</reference>
<evidence type="ECO:0000259" key="2">
    <source>
        <dbReference type="Pfam" id="PF04773"/>
    </source>
</evidence>
<keyword evidence="1" id="KW-0812">Transmembrane</keyword>
<dbReference type="RefSeq" id="WP_419192297.1">
    <property type="nucleotide sequence ID" value="NZ_CP036287.1"/>
</dbReference>
<dbReference type="EMBL" id="CP036287">
    <property type="protein sequence ID" value="QDU66891.1"/>
    <property type="molecule type" value="Genomic_DNA"/>
</dbReference>
<sequence length="357" mass="37561">MERRLREILAREGAREGFAKALRASFVSGQFEGEAVLRGAPAAGADPEFRAELRAGFAGGSLESGGEGELPQALSSGLAPALSSVPSDGGFRAQLKARFVLGELEVEGAGGSAPAGEAAPIHDLAAARAGTSVRRRPTRHLSSVAALLVAAVALFAFVLPTFLGPDWLVRHAPIEATSVLFDRTPLDPSVQRLDVETGRVLACGPEALRLALDDRALVEAAPNSQVRFCAPVQRIFADALAPVHLDKGELNVRTLPGGAVTLTIDTPNAMIRLRDGAVSVLATDKGTCICVLEGQVEVSPAQGGAPRVVHADERIFVPLGKGSCQFEVHLSEDPHLAEGERLERMRRMLVDIDAGVF</sequence>
<keyword evidence="1" id="KW-0472">Membrane</keyword>
<dbReference type="KEGG" id="pbap:Pla133_19670"/>
<name>A0A518BIT0_9BACT</name>
<keyword evidence="1" id="KW-1133">Transmembrane helix</keyword>
<feature type="domain" description="FecR protein" evidence="2">
    <location>
        <begin position="206"/>
        <end position="297"/>
    </location>
</feature>
<dbReference type="InterPro" id="IPR006860">
    <property type="entry name" value="FecR"/>
</dbReference>
<organism evidence="3 4">
    <name type="scientific">Engelhardtia mirabilis</name>
    <dbReference type="NCBI Taxonomy" id="2528011"/>
    <lineage>
        <taxon>Bacteria</taxon>
        <taxon>Pseudomonadati</taxon>
        <taxon>Planctomycetota</taxon>
        <taxon>Planctomycetia</taxon>
        <taxon>Planctomycetia incertae sedis</taxon>
        <taxon>Engelhardtia</taxon>
    </lineage>
</organism>
<dbReference type="AlphaFoldDB" id="A0A518BIT0"/>
<gene>
    <name evidence="3" type="ORF">Pla133_19670</name>
</gene>
<dbReference type="Proteomes" id="UP000316921">
    <property type="component" value="Chromosome"/>
</dbReference>
<evidence type="ECO:0000313" key="4">
    <source>
        <dbReference type="Proteomes" id="UP000316921"/>
    </source>
</evidence>
<dbReference type="Pfam" id="PF04773">
    <property type="entry name" value="FecR"/>
    <property type="match status" value="1"/>
</dbReference>
<accession>A0A518BIT0</accession>
<proteinExistence type="predicted"/>